<evidence type="ECO:0000256" key="3">
    <source>
        <dbReference type="ARBA" id="ARBA00022763"/>
    </source>
</evidence>
<reference evidence="9" key="1">
    <citation type="submission" date="2021-02" db="EMBL/GenBank/DDBJ databases">
        <title>Rhodobacter shimadae sp. nov., an aerobic anoxygenic phototrophic bacterium isolated from a hot spring.</title>
        <authorList>
            <person name="Muramatsu S."/>
            <person name="Haruta S."/>
            <person name="Hirose S."/>
            <person name="Hanada S."/>
        </authorList>
    </citation>
    <scope>NUCLEOTIDE SEQUENCE</scope>
    <source>
        <strain evidence="9">N10</strain>
    </source>
</reference>
<dbReference type="GO" id="GO:0006302">
    <property type="term" value="P:double-strand break repair"/>
    <property type="evidence" value="ECO:0007669"/>
    <property type="project" value="TreeGrafter"/>
</dbReference>
<dbReference type="NCBIfam" id="TIGR00613">
    <property type="entry name" value="reco"/>
    <property type="match status" value="1"/>
</dbReference>
<dbReference type="RefSeq" id="WP_220661911.1">
    <property type="nucleotide sequence ID" value="NZ_CP069370.1"/>
</dbReference>
<dbReference type="HAMAP" id="MF_00201">
    <property type="entry name" value="RecO"/>
    <property type="match status" value="1"/>
</dbReference>
<protein>
    <recommendedName>
        <fullName evidence="2 7">DNA repair protein RecO</fullName>
    </recommendedName>
    <alternativeName>
        <fullName evidence="6 7">Recombination protein O</fullName>
    </alternativeName>
</protein>
<evidence type="ECO:0000313" key="10">
    <source>
        <dbReference type="Proteomes" id="UP000826300"/>
    </source>
</evidence>
<sequence>MEWRDEGVLLVTRPHGEHALIIEVLTRSHGRHAGVVPGGASRRMAPLLQPGTDLVVTWRARLDDHLGTCTVEPRRSRAGLLSDRLALAGLASACALLHLALPERDPHPALHAATVTLLDAMETLPDWPAIYLRWELGLLDELGFGLDLTSCAVTGATEGLAFVSPRTGRAVTAAAAGTWSDRLLPLPPGLATGAVSAADLPQALALTGHFLARALARDTSKPPLPEARTRLLALIERRTAGG</sequence>
<dbReference type="Pfam" id="PF11967">
    <property type="entry name" value="RecO_N"/>
    <property type="match status" value="1"/>
</dbReference>
<gene>
    <name evidence="7 9" type="primary">recO</name>
    <name evidence="9" type="ORF">JO391_18665</name>
</gene>
<keyword evidence="10" id="KW-1185">Reference proteome</keyword>
<dbReference type="GO" id="GO:0043590">
    <property type="term" value="C:bacterial nucleoid"/>
    <property type="evidence" value="ECO:0007669"/>
    <property type="project" value="TreeGrafter"/>
</dbReference>
<evidence type="ECO:0000313" key="9">
    <source>
        <dbReference type="EMBL" id="QYZ69693.1"/>
    </source>
</evidence>
<comment type="similarity">
    <text evidence="1 7">Belongs to the RecO family.</text>
</comment>
<dbReference type="GO" id="GO:0006310">
    <property type="term" value="P:DNA recombination"/>
    <property type="evidence" value="ECO:0007669"/>
    <property type="project" value="UniProtKB-UniRule"/>
</dbReference>
<dbReference type="EMBL" id="CP069370">
    <property type="protein sequence ID" value="QYZ69693.1"/>
    <property type="molecule type" value="Genomic_DNA"/>
</dbReference>
<evidence type="ECO:0000256" key="4">
    <source>
        <dbReference type="ARBA" id="ARBA00023172"/>
    </source>
</evidence>
<dbReference type="KEGG" id="nsm:JO391_18665"/>
<evidence type="ECO:0000256" key="6">
    <source>
        <dbReference type="ARBA" id="ARBA00033409"/>
    </source>
</evidence>
<dbReference type="InterPro" id="IPR003717">
    <property type="entry name" value="RecO"/>
</dbReference>
<evidence type="ECO:0000256" key="2">
    <source>
        <dbReference type="ARBA" id="ARBA00021310"/>
    </source>
</evidence>
<dbReference type="PANTHER" id="PTHR33991">
    <property type="entry name" value="DNA REPAIR PROTEIN RECO"/>
    <property type="match status" value="1"/>
</dbReference>
<dbReference type="SUPFAM" id="SSF57863">
    <property type="entry name" value="ArfGap/RecO-like zinc finger"/>
    <property type="match status" value="1"/>
</dbReference>
<evidence type="ECO:0000256" key="1">
    <source>
        <dbReference type="ARBA" id="ARBA00007452"/>
    </source>
</evidence>
<dbReference type="SUPFAM" id="SSF50249">
    <property type="entry name" value="Nucleic acid-binding proteins"/>
    <property type="match status" value="1"/>
</dbReference>
<dbReference type="InterPro" id="IPR042242">
    <property type="entry name" value="RecO_C"/>
</dbReference>
<feature type="domain" description="DNA replication/recombination mediator RecO N-terminal" evidence="8">
    <location>
        <begin position="1"/>
        <end position="72"/>
    </location>
</feature>
<dbReference type="AlphaFoldDB" id="A0A8G0ZT87"/>
<dbReference type="Gene3D" id="1.20.1440.120">
    <property type="entry name" value="Recombination protein O, C-terminal domain"/>
    <property type="match status" value="1"/>
</dbReference>
<dbReference type="Pfam" id="PF02565">
    <property type="entry name" value="RecO_C"/>
    <property type="match status" value="1"/>
</dbReference>
<keyword evidence="4 7" id="KW-0233">DNA recombination</keyword>
<keyword evidence="3 7" id="KW-0227">DNA damage</keyword>
<comment type="function">
    <text evidence="7">Involved in DNA repair and RecF pathway recombination.</text>
</comment>
<keyword evidence="5 7" id="KW-0234">DNA repair</keyword>
<dbReference type="PANTHER" id="PTHR33991:SF1">
    <property type="entry name" value="DNA REPAIR PROTEIN RECO"/>
    <property type="match status" value="1"/>
</dbReference>
<evidence type="ECO:0000256" key="7">
    <source>
        <dbReference type="HAMAP-Rule" id="MF_00201"/>
    </source>
</evidence>
<proteinExistence type="inferred from homology"/>
<evidence type="ECO:0000256" key="5">
    <source>
        <dbReference type="ARBA" id="ARBA00023204"/>
    </source>
</evidence>
<name>A0A8G0ZT87_9RHOB</name>
<dbReference type="InterPro" id="IPR022572">
    <property type="entry name" value="DNA_rep/recomb_RecO_N"/>
</dbReference>
<evidence type="ECO:0000259" key="8">
    <source>
        <dbReference type="Pfam" id="PF11967"/>
    </source>
</evidence>
<organism evidence="9 10">
    <name type="scientific">Neotabrizicola shimadae</name>
    <dbReference type="NCBI Taxonomy" id="2807096"/>
    <lineage>
        <taxon>Bacteria</taxon>
        <taxon>Pseudomonadati</taxon>
        <taxon>Pseudomonadota</taxon>
        <taxon>Alphaproteobacteria</taxon>
        <taxon>Rhodobacterales</taxon>
        <taxon>Paracoccaceae</taxon>
        <taxon>Neotabrizicola</taxon>
    </lineage>
</organism>
<dbReference type="InterPro" id="IPR037278">
    <property type="entry name" value="ARFGAP/RecO"/>
</dbReference>
<accession>A0A8G0ZT87</accession>
<dbReference type="InterPro" id="IPR012340">
    <property type="entry name" value="NA-bd_OB-fold"/>
</dbReference>
<dbReference type="Gene3D" id="2.40.50.140">
    <property type="entry name" value="Nucleic acid-binding proteins"/>
    <property type="match status" value="1"/>
</dbReference>
<dbReference type="Proteomes" id="UP000826300">
    <property type="component" value="Chromosome"/>
</dbReference>